<evidence type="ECO:0000313" key="2">
    <source>
        <dbReference type="EMBL" id="KAJ6614037.1"/>
    </source>
</evidence>
<dbReference type="Gene3D" id="1.10.150.50">
    <property type="entry name" value="Transcription Factor, Ets-1"/>
    <property type="match status" value="1"/>
</dbReference>
<accession>A0A9Q0RTR1</accession>
<organism evidence="2 3">
    <name type="scientific">Pseudolycoriella hygida</name>
    <dbReference type="NCBI Taxonomy" id="35572"/>
    <lineage>
        <taxon>Eukaryota</taxon>
        <taxon>Metazoa</taxon>
        <taxon>Ecdysozoa</taxon>
        <taxon>Arthropoda</taxon>
        <taxon>Hexapoda</taxon>
        <taxon>Insecta</taxon>
        <taxon>Pterygota</taxon>
        <taxon>Neoptera</taxon>
        <taxon>Endopterygota</taxon>
        <taxon>Diptera</taxon>
        <taxon>Nematocera</taxon>
        <taxon>Sciaroidea</taxon>
        <taxon>Sciaridae</taxon>
        <taxon>Pseudolycoriella</taxon>
    </lineage>
</organism>
<dbReference type="EMBL" id="WJQU01004751">
    <property type="protein sequence ID" value="KAJ6614037.1"/>
    <property type="molecule type" value="Genomic_DNA"/>
</dbReference>
<gene>
    <name evidence="2" type="ORF">Bhyg_17698</name>
</gene>
<dbReference type="SUPFAM" id="SSF47769">
    <property type="entry name" value="SAM/Pointed domain"/>
    <property type="match status" value="1"/>
</dbReference>
<dbReference type="InterPro" id="IPR001660">
    <property type="entry name" value="SAM"/>
</dbReference>
<dbReference type="InterPro" id="IPR013761">
    <property type="entry name" value="SAM/pointed_sf"/>
</dbReference>
<dbReference type="CDD" id="cd09487">
    <property type="entry name" value="SAM_superfamily"/>
    <property type="match status" value="1"/>
</dbReference>
<evidence type="ECO:0000313" key="3">
    <source>
        <dbReference type="Proteomes" id="UP001151699"/>
    </source>
</evidence>
<dbReference type="Pfam" id="PF00536">
    <property type="entry name" value="SAM_1"/>
    <property type="match status" value="1"/>
</dbReference>
<proteinExistence type="predicted"/>
<feature type="domain" description="SAM" evidence="1">
    <location>
        <begin position="2"/>
        <end position="58"/>
    </location>
</feature>
<feature type="non-terminal residue" evidence="2">
    <location>
        <position position="1"/>
    </location>
</feature>
<comment type="caution">
    <text evidence="2">The sequence shown here is derived from an EMBL/GenBank/DDBJ whole genome shotgun (WGS) entry which is preliminary data.</text>
</comment>
<protein>
    <recommendedName>
        <fullName evidence="1">SAM domain-containing protein</fullName>
    </recommendedName>
</protein>
<name>A0A9Q0RTR1_9DIPT</name>
<dbReference type="OrthoDB" id="8006133at2759"/>
<keyword evidence="3" id="KW-1185">Reference proteome</keyword>
<evidence type="ECO:0000259" key="1">
    <source>
        <dbReference type="Pfam" id="PF00536"/>
    </source>
</evidence>
<dbReference type="AlphaFoldDB" id="A0A9Q0RTR1"/>
<reference evidence="2" key="1">
    <citation type="submission" date="2022-07" db="EMBL/GenBank/DDBJ databases">
        <authorList>
            <person name="Trinca V."/>
            <person name="Uliana J.V.C."/>
            <person name="Torres T.T."/>
            <person name="Ward R.J."/>
            <person name="Monesi N."/>
        </authorList>
    </citation>
    <scope>NUCLEOTIDE SEQUENCE</scope>
    <source>
        <strain evidence="2">HSMRA1968</strain>
        <tissue evidence="2">Whole embryos</tissue>
    </source>
</reference>
<dbReference type="Proteomes" id="UP001151699">
    <property type="component" value="Unassembled WGS sequence"/>
</dbReference>
<sequence>MEDIKEFLKSCGLTDAIPSFERNKITVDLLKEMSSEDMKEVLPALGDRLRLKKAINGLTLHARPTTKSQRKREINLAPTKINMKNDPKKKAFVLQMLKNGLACRPITQDWTLVDFSDGSLNCLLCKKKIQLQTRPGGGLLWNTGNYKRHVQEHKNNKSGDLGNSVSSFLEVVLTEVNG</sequence>